<keyword evidence="7" id="KW-0998">Cell outer membrane</keyword>
<dbReference type="HAMAP" id="MF_01430">
    <property type="entry name" value="OM_assembly_BamA"/>
    <property type="match status" value="1"/>
</dbReference>
<dbReference type="Gene3D" id="3.10.20.310">
    <property type="entry name" value="membrane protein fhac"/>
    <property type="match status" value="5"/>
</dbReference>
<keyword evidence="5" id="KW-0677">Repeat</keyword>
<accession>A0A1J5QAC9</accession>
<evidence type="ECO:0000256" key="7">
    <source>
        <dbReference type="ARBA" id="ARBA00023237"/>
    </source>
</evidence>
<dbReference type="EMBL" id="MLJW01001733">
    <property type="protein sequence ID" value="OIQ76943.1"/>
    <property type="molecule type" value="Genomic_DNA"/>
</dbReference>
<evidence type="ECO:0000256" key="3">
    <source>
        <dbReference type="ARBA" id="ARBA00022692"/>
    </source>
</evidence>
<proteinExistence type="inferred from homology"/>
<feature type="domain" description="POTRA" evidence="8">
    <location>
        <begin position="179"/>
        <end position="267"/>
    </location>
</feature>
<dbReference type="Pfam" id="PF01103">
    <property type="entry name" value="Omp85"/>
    <property type="match status" value="1"/>
</dbReference>
<dbReference type="PROSITE" id="PS51779">
    <property type="entry name" value="POTRA"/>
    <property type="match status" value="4"/>
</dbReference>
<dbReference type="PANTHER" id="PTHR12815">
    <property type="entry name" value="SORTING AND ASSEMBLY MACHINERY SAMM50 PROTEIN FAMILY MEMBER"/>
    <property type="match status" value="1"/>
</dbReference>
<dbReference type="InterPro" id="IPR039910">
    <property type="entry name" value="D15-like"/>
</dbReference>
<evidence type="ECO:0000256" key="5">
    <source>
        <dbReference type="ARBA" id="ARBA00022737"/>
    </source>
</evidence>
<feature type="domain" description="POTRA" evidence="8">
    <location>
        <begin position="96"/>
        <end position="176"/>
    </location>
</feature>
<dbReference type="PIRSF" id="PIRSF006076">
    <property type="entry name" value="OM_assembly_OMP85"/>
    <property type="match status" value="1"/>
</dbReference>
<dbReference type="InterPro" id="IPR023707">
    <property type="entry name" value="OM_assembly_BamA"/>
</dbReference>
<keyword evidence="4" id="KW-0732">Signal</keyword>
<evidence type="ECO:0000256" key="2">
    <source>
        <dbReference type="ARBA" id="ARBA00022452"/>
    </source>
</evidence>
<evidence type="ECO:0000256" key="4">
    <source>
        <dbReference type="ARBA" id="ARBA00022729"/>
    </source>
</evidence>
<dbReference type="InterPro" id="IPR010827">
    <property type="entry name" value="BamA/TamA_POTRA"/>
</dbReference>
<dbReference type="Pfam" id="PF07244">
    <property type="entry name" value="POTRA"/>
    <property type="match status" value="5"/>
</dbReference>
<dbReference type="NCBIfam" id="TIGR03303">
    <property type="entry name" value="OM_YaeT"/>
    <property type="match status" value="1"/>
</dbReference>
<dbReference type="InterPro" id="IPR034746">
    <property type="entry name" value="POTRA"/>
</dbReference>
<organism evidence="9">
    <name type="scientific">mine drainage metagenome</name>
    <dbReference type="NCBI Taxonomy" id="410659"/>
    <lineage>
        <taxon>unclassified sequences</taxon>
        <taxon>metagenomes</taxon>
        <taxon>ecological metagenomes</taxon>
    </lineage>
</organism>
<keyword evidence="6" id="KW-0472">Membrane</keyword>
<evidence type="ECO:0000256" key="1">
    <source>
        <dbReference type="ARBA" id="ARBA00004370"/>
    </source>
</evidence>
<sequence length="761" mass="83929">MRFRHALQGTAVAVLAAVCTQAQAADTFVIKDIHVDGLQRTEPGTVFSYLPFRVGDSYSPEAGAAAIRALFATGLFKNVSIRTGGDIVTIVVEERPVISEINFAGTKEFDRKNLLQALDGIGLSSAHPYDQSLVDSAVRELKQQYLAKGYYAAQVTTTVTPLSRNRVNLLFTVEEGAVAKIRAIKIVGNKVYSESTLRGLFTLSTPGWLSWYTKSDQYSRAKLNADLETLRSYYVDRGYLDFAIESAQVALSPDKDSVYITVNINEGPKYTVSGFKLDGNYLGLADEFRALVKLKPGAVYSAQELADSVKAMVNKFGEYGYAFARVQPSPVVDHQRHLVSFTIDADPGQRVYVRRIDIEGNTRTRDEVIRREFRQFEDAWYDASRIKLSRDRVDRLGYFKNVTMGTREVAGSSDQVDLDMKVEEKPTGMLGLGVGFSSANRLSFNASLSQDNIFGSGNNFSIDLNTSSYYRTLAVSSTNPYFTQDGISRTYNVYYRTIQPYSSQGYNYSIKTPGFNIQFGVPFTEVDRVFFGVGFEQYRLSLAPGAPASYISYANQFGDVSSGVPLTLGWQRDSRNSALVPTEGRYQSLSADYSPFSTMRYFRASYNYQQFVPVSLRTNLAFNGMLGYASGLNGRPLPIFKNLYAGGIGTVRGFQQSSLGPQDAQGNALGGARLVVGDVEYQFPFPGTGADRSLRLSTFIDSGYVWGAGQKVSLGDMRVAAGFALSWISPVGPLKFSIAHPLRDKPTDKTQSFQFTVGTAF</sequence>
<dbReference type="FunFam" id="3.10.20.310:FF:000002">
    <property type="entry name" value="Outer membrane protein assembly factor BamA"/>
    <property type="match status" value="1"/>
</dbReference>
<dbReference type="AlphaFoldDB" id="A0A1J5QAC9"/>
<dbReference type="PANTHER" id="PTHR12815:SF23">
    <property type="entry name" value="OUTER MEMBRANE PROTEIN ASSEMBLY FACTOR BAMA"/>
    <property type="match status" value="1"/>
</dbReference>
<dbReference type="GO" id="GO:0071709">
    <property type="term" value="P:membrane assembly"/>
    <property type="evidence" value="ECO:0007669"/>
    <property type="project" value="InterPro"/>
</dbReference>
<reference evidence="9" key="1">
    <citation type="submission" date="2016-10" db="EMBL/GenBank/DDBJ databases">
        <title>Sequence of Gallionella enrichment culture.</title>
        <authorList>
            <person name="Poehlein A."/>
            <person name="Muehling M."/>
            <person name="Daniel R."/>
        </authorList>
    </citation>
    <scope>NUCLEOTIDE SEQUENCE</scope>
</reference>
<feature type="domain" description="POTRA" evidence="8">
    <location>
        <begin position="351"/>
        <end position="425"/>
    </location>
</feature>
<comment type="caution">
    <text evidence="9">The sequence shown here is derived from an EMBL/GenBank/DDBJ whole genome shotgun (WGS) entry which is preliminary data.</text>
</comment>
<dbReference type="InterPro" id="IPR000184">
    <property type="entry name" value="Bac_surfAg_D15"/>
</dbReference>
<name>A0A1J5QAC9_9ZZZZ</name>
<comment type="subcellular location">
    <subcellularLocation>
        <location evidence="1">Membrane</location>
    </subcellularLocation>
</comment>
<dbReference type="GO" id="GO:0019867">
    <property type="term" value="C:outer membrane"/>
    <property type="evidence" value="ECO:0007669"/>
    <property type="project" value="InterPro"/>
</dbReference>
<evidence type="ECO:0000256" key="6">
    <source>
        <dbReference type="ARBA" id="ARBA00023136"/>
    </source>
</evidence>
<protein>
    <submittedName>
        <fullName evidence="9">Outer membrane protein assembly factor BamA</fullName>
    </submittedName>
</protein>
<evidence type="ECO:0000313" key="9">
    <source>
        <dbReference type="EMBL" id="OIQ76943.1"/>
    </source>
</evidence>
<gene>
    <name evidence="9" type="primary">bamA_12</name>
    <name evidence="9" type="ORF">GALL_413690</name>
</gene>
<keyword evidence="3" id="KW-0812">Transmembrane</keyword>
<dbReference type="Gene3D" id="2.40.160.50">
    <property type="entry name" value="membrane protein fhac: a member of the omp85/tpsb transporter family"/>
    <property type="match status" value="1"/>
</dbReference>
<keyword evidence="2" id="KW-1134">Transmembrane beta strand</keyword>
<evidence type="ECO:0000259" key="8">
    <source>
        <dbReference type="PROSITE" id="PS51779"/>
    </source>
</evidence>
<feature type="domain" description="POTRA" evidence="8">
    <location>
        <begin position="28"/>
        <end position="95"/>
    </location>
</feature>